<dbReference type="PANTHER" id="PTHR45786:SF77">
    <property type="entry name" value="HELITRON HELICASE-LIKE DOMAIN-CONTAINING PROTEIN-RELATED"/>
    <property type="match status" value="1"/>
</dbReference>
<dbReference type="Proteomes" id="UP001177003">
    <property type="component" value="Chromosome 0"/>
</dbReference>
<dbReference type="Pfam" id="PF14214">
    <property type="entry name" value="Helitron_like_N"/>
    <property type="match status" value="1"/>
</dbReference>
<organism evidence="2 3">
    <name type="scientific">Lactuca saligna</name>
    <name type="common">Willowleaf lettuce</name>
    <dbReference type="NCBI Taxonomy" id="75948"/>
    <lineage>
        <taxon>Eukaryota</taxon>
        <taxon>Viridiplantae</taxon>
        <taxon>Streptophyta</taxon>
        <taxon>Embryophyta</taxon>
        <taxon>Tracheophyta</taxon>
        <taxon>Spermatophyta</taxon>
        <taxon>Magnoliopsida</taxon>
        <taxon>eudicotyledons</taxon>
        <taxon>Gunneridae</taxon>
        <taxon>Pentapetalae</taxon>
        <taxon>asterids</taxon>
        <taxon>campanulids</taxon>
        <taxon>Asterales</taxon>
        <taxon>Asteraceae</taxon>
        <taxon>Cichorioideae</taxon>
        <taxon>Cichorieae</taxon>
        <taxon>Lactucinae</taxon>
        <taxon>Lactuca</taxon>
    </lineage>
</organism>
<dbReference type="EMBL" id="OX465086">
    <property type="protein sequence ID" value="CAI9262774.1"/>
    <property type="molecule type" value="Genomic_DNA"/>
</dbReference>
<name>A0AA35URQ5_LACSI</name>
<reference evidence="2" key="1">
    <citation type="submission" date="2023-04" db="EMBL/GenBank/DDBJ databases">
        <authorList>
            <person name="Vijverberg K."/>
            <person name="Xiong W."/>
            <person name="Schranz E."/>
        </authorList>
    </citation>
    <scope>NUCLEOTIDE SEQUENCE</scope>
</reference>
<sequence length="397" mass="46115">MHKLPDCSSFACTSAFVSRNSCRKHMVSGGDASVLLASYNCGYCDCVCEFCGAFFWYIERIVNLSSVDHPRYNRCYKSGSVVLAYPHTLPIEIYDLYMNKGFLNDIRVYNNMFSMTYFGENVDEEINNGEVRMCIKFQVRFIIGLVLWVCKMCTDLGSYSFISSTMTMKFIIERIYLTPIRELNSSIIHLLMQCLTTHNEYVRTFKTAKEIAATMNIDSCFVHFYSDVPDHRYVLQVPGSLGYIVTGDDSNCSTVYCNPDYFIMFTCNVKWPGIVCYVDIHGQHDTNRRDDIIARVFEINVDSFIKFLKEDKTFGEVDIYLYTIEFQKIGLSRCHTLLWVASLEKVKTIVNIDRNITIEFSDPILEANILLNVDHMYTTWDLRTAKQRLSMYERWKI</sequence>
<dbReference type="InterPro" id="IPR025476">
    <property type="entry name" value="Helitron_helicase-like"/>
</dbReference>
<dbReference type="AlphaFoldDB" id="A0AA35URQ5"/>
<evidence type="ECO:0000259" key="1">
    <source>
        <dbReference type="Pfam" id="PF14214"/>
    </source>
</evidence>
<protein>
    <recommendedName>
        <fullName evidence="1">Helitron helicase-like domain-containing protein</fullName>
    </recommendedName>
</protein>
<proteinExistence type="predicted"/>
<evidence type="ECO:0000313" key="3">
    <source>
        <dbReference type="Proteomes" id="UP001177003"/>
    </source>
</evidence>
<gene>
    <name evidence="2" type="ORF">LSALG_LOCUS3496</name>
</gene>
<dbReference type="PANTHER" id="PTHR45786">
    <property type="entry name" value="DNA BINDING PROTEIN-LIKE"/>
    <property type="match status" value="1"/>
</dbReference>
<feature type="domain" description="Helitron helicase-like" evidence="1">
    <location>
        <begin position="256"/>
        <end position="338"/>
    </location>
</feature>
<keyword evidence="3" id="KW-1185">Reference proteome</keyword>
<accession>A0AA35URQ5</accession>
<evidence type="ECO:0000313" key="2">
    <source>
        <dbReference type="EMBL" id="CAI9262774.1"/>
    </source>
</evidence>